<sequence>MDTSQARTQTAFPARDACCSLTADLWIIFGSFLGQNSRQSLDAKRKGHPNRESGSCGYVVDRCYPPAAAERFTLNFYSDKNYATRIVNLETAAGRSLPNTAKPPPVLASTLRPTTAAAPFTTPSVGEVRARSVWSSANSLRFSLALARPPRRPRADLANARLMGFRLGSRSCQNAVPGSGVNSPTAPAKRARKTPSDAGVSRGGQNATPVAEGSKKQRKKRSDAGVRRGPRA</sequence>
<protein>
    <submittedName>
        <fullName evidence="2">Uncharacterized protein</fullName>
    </submittedName>
</protein>
<feature type="region of interest" description="Disordered" evidence="1">
    <location>
        <begin position="170"/>
        <end position="232"/>
    </location>
</feature>
<proteinExistence type="predicted"/>
<dbReference type="AlphaFoldDB" id="A0AAD7ABQ2"/>
<evidence type="ECO:0000313" key="3">
    <source>
        <dbReference type="Proteomes" id="UP001218218"/>
    </source>
</evidence>
<gene>
    <name evidence="2" type="ORF">DFH08DRAFT_984753</name>
</gene>
<name>A0AAD7ABQ2_9AGAR</name>
<organism evidence="2 3">
    <name type="scientific">Mycena albidolilacea</name>
    <dbReference type="NCBI Taxonomy" id="1033008"/>
    <lineage>
        <taxon>Eukaryota</taxon>
        <taxon>Fungi</taxon>
        <taxon>Dikarya</taxon>
        <taxon>Basidiomycota</taxon>
        <taxon>Agaricomycotina</taxon>
        <taxon>Agaricomycetes</taxon>
        <taxon>Agaricomycetidae</taxon>
        <taxon>Agaricales</taxon>
        <taxon>Marasmiineae</taxon>
        <taxon>Mycenaceae</taxon>
        <taxon>Mycena</taxon>
    </lineage>
</organism>
<evidence type="ECO:0000256" key="1">
    <source>
        <dbReference type="SAM" id="MobiDB-lite"/>
    </source>
</evidence>
<feature type="compositionally biased region" description="Polar residues" evidence="1">
    <location>
        <begin position="170"/>
        <end position="185"/>
    </location>
</feature>
<evidence type="ECO:0000313" key="2">
    <source>
        <dbReference type="EMBL" id="KAJ7354310.1"/>
    </source>
</evidence>
<keyword evidence="3" id="KW-1185">Reference proteome</keyword>
<comment type="caution">
    <text evidence="2">The sequence shown here is derived from an EMBL/GenBank/DDBJ whole genome shotgun (WGS) entry which is preliminary data.</text>
</comment>
<accession>A0AAD7ABQ2</accession>
<reference evidence="2" key="1">
    <citation type="submission" date="2023-03" db="EMBL/GenBank/DDBJ databases">
        <title>Massive genome expansion in bonnet fungi (Mycena s.s.) driven by repeated elements and novel gene families across ecological guilds.</title>
        <authorList>
            <consortium name="Lawrence Berkeley National Laboratory"/>
            <person name="Harder C.B."/>
            <person name="Miyauchi S."/>
            <person name="Viragh M."/>
            <person name="Kuo A."/>
            <person name="Thoen E."/>
            <person name="Andreopoulos B."/>
            <person name="Lu D."/>
            <person name="Skrede I."/>
            <person name="Drula E."/>
            <person name="Henrissat B."/>
            <person name="Morin E."/>
            <person name="Kohler A."/>
            <person name="Barry K."/>
            <person name="LaButti K."/>
            <person name="Morin E."/>
            <person name="Salamov A."/>
            <person name="Lipzen A."/>
            <person name="Mereny Z."/>
            <person name="Hegedus B."/>
            <person name="Baldrian P."/>
            <person name="Stursova M."/>
            <person name="Weitz H."/>
            <person name="Taylor A."/>
            <person name="Grigoriev I.V."/>
            <person name="Nagy L.G."/>
            <person name="Martin F."/>
            <person name="Kauserud H."/>
        </authorList>
    </citation>
    <scope>NUCLEOTIDE SEQUENCE</scope>
    <source>
        <strain evidence="2">CBHHK002</strain>
    </source>
</reference>
<dbReference type="Proteomes" id="UP001218218">
    <property type="component" value="Unassembled WGS sequence"/>
</dbReference>
<dbReference type="EMBL" id="JARIHO010000010">
    <property type="protein sequence ID" value="KAJ7354310.1"/>
    <property type="molecule type" value="Genomic_DNA"/>
</dbReference>